<dbReference type="AlphaFoldDB" id="A0A0X8E2G8"/>
<keyword evidence="2" id="KW-1185">Reference proteome</keyword>
<reference evidence="2" key="2">
    <citation type="submission" date="2016-01" db="EMBL/GenBank/DDBJ databases">
        <title>First complete genome sequence of a species in the genus Microterricola, an extremophilic cold active enzyme producing strain ERGS5:02 isolated from Sikkim Himalaya.</title>
        <authorList>
            <person name="Kumar R."/>
            <person name="Singh D."/>
            <person name="Swarnkar M.K."/>
        </authorList>
    </citation>
    <scope>NUCLEOTIDE SEQUENCE [LARGE SCALE GENOMIC DNA]</scope>
    <source>
        <strain evidence="2">ERGS5:02</strain>
    </source>
</reference>
<dbReference type="KEGG" id="mvd:AWU67_10645"/>
<sequence length="79" mass="8911">MSEKTTYTAVLFGPGMIGHGEEMELDYVNGAYQPEIVTEYDEPEGKITRTWRIGHETEEPVPYRFVGEEDTGGEPNITN</sequence>
<reference evidence="1 2" key="1">
    <citation type="journal article" date="2016" name="J. Biotechnol.">
        <title>First complete genome sequence of a species in the genus Microterricola, an extremophilic cold active enzyme producing bacterial strain ERGS5:02 isolated from Sikkim Himalaya.</title>
        <authorList>
            <person name="Himanshu"/>
            <person name="Swarnkar M.K."/>
            <person name="Singh D."/>
            <person name="Kumar R."/>
        </authorList>
    </citation>
    <scope>NUCLEOTIDE SEQUENCE [LARGE SCALE GENOMIC DNA]</scope>
    <source>
        <strain evidence="1 2">ERGS5:02</strain>
    </source>
</reference>
<dbReference type="EMBL" id="CP014145">
    <property type="protein sequence ID" value="AMB59245.1"/>
    <property type="molecule type" value="Genomic_DNA"/>
</dbReference>
<accession>A0A0X8E2G8</accession>
<proteinExistence type="predicted"/>
<protein>
    <submittedName>
        <fullName evidence="1">Uncharacterized protein</fullName>
    </submittedName>
</protein>
<dbReference type="OrthoDB" id="5122862at2"/>
<name>A0A0X8E2G8_9MICO</name>
<evidence type="ECO:0000313" key="2">
    <source>
        <dbReference type="Proteomes" id="UP000058305"/>
    </source>
</evidence>
<evidence type="ECO:0000313" key="1">
    <source>
        <dbReference type="EMBL" id="AMB59245.1"/>
    </source>
</evidence>
<dbReference type="RefSeq" id="WP_067228712.1">
    <property type="nucleotide sequence ID" value="NZ_CP014145.1"/>
</dbReference>
<dbReference type="Proteomes" id="UP000058305">
    <property type="component" value="Chromosome"/>
</dbReference>
<gene>
    <name evidence="1" type="ORF">AWU67_10645</name>
</gene>
<organism evidence="1 2">
    <name type="scientific">Microterricola viridarii</name>
    <dbReference type="NCBI Taxonomy" id="412690"/>
    <lineage>
        <taxon>Bacteria</taxon>
        <taxon>Bacillati</taxon>
        <taxon>Actinomycetota</taxon>
        <taxon>Actinomycetes</taxon>
        <taxon>Micrococcales</taxon>
        <taxon>Microbacteriaceae</taxon>
        <taxon>Microterricola</taxon>
    </lineage>
</organism>